<dbReference type="PANTHER" id="PTHR38471:SF2">
    <property type="entry name" value="FOUR HELIX BUNDLE PROTEIN"/>
    <property type="match status" value="1"/>
</dbReference>
<dbReference type="CDD" id="cd16377">
    <property type="entry name" value="23S_rRNA_IVP_like"/>
    <property type="match status" value="1"/>
</dbReference>
<evidence type="ECO:0000313" key="1">
    <source>
        <dbReference type="EMBL" id="HFI90066.1"/>
    </source>
</evidence>
<dbReference type="SUPFAM" id="SSF158446">
    <property type="entry name" value="IVS-encoded protein-like"/>
    <property type="match status" value="1"/>
</dbReference>
<name>A0A7V2ZHL5_9BACT</name>
<reference evidence="1" key="1">
    <citation type="journal article" date="2020" name="mSystems">
        <title>Genome- and Community-Level Interaction Insights into Carbon Utilization and Element Cycling Functions of Hydrothermarchaeota in Hydrothermal Sediment.</title>
        <authorList>
            <person name="Zhou Z."/>
            <person name="Liu Y."/>
            <person name="Xu W."/>
            <person name="Pan J."/>
            <person name="Luo Z.H."/>
            <person name="Li M."/>
        </authorList>
    </citation>
    <scope>NUCLEOTIDE SEQUENCE [LARGE SCALE GENOMIC DNA]</scope>
    <source>
        <strain evidence="1">SpSt-479</strain>
    </source>
</reference>
<proteinExistence type="predicted"/>
<dbReference type="InterPro" id="IPR012657">
    <property type="entry name" value="23S_rRNA-intervening_sequence"/>
</dbReference>
<dbReference type="EMBL" id="DSUJ01000002">
    <property type="protein sequence ID" value="HFI90066.1"/>
    <property type="molecule type" value="Genomic_DNA"/>
</dbReference>
<dbReference type="Pfam" id="PF05635">
    <property type="entry name" value="23S_rRNA_IVP"/>
    <property type="match status" value="1"/>
</dbReference>
<gene>
    <name evidence="1" type="ORF">ENS31_00895</name>
</gene>
<dbReference type="Gene3D" id="1.20.1440.60">
    <property type="entry name" value="23S rRNA-intervening sequence"/>
    <property type="match status" value="1"/>
</dbReference>
<comment type="caution">
    <text evidence="1">The sequence shown here is derived from an EMBL/GenBank/DDBJ whole genome shotgun (WGS) entry which is preliminary data.</text>
</comment>
<protein>
    <submittedName>
        <fullName evidence="1">Four helix bundle protein</fullName>
    </submittedName>
</protein>
<organism evidence="1">
    <name type="scientific">Ignavibacterium album</name>
    <dbReference type="NCBI Taxonomy" id="591197"/>
    <lineage>
        <taxon>Bacteria</taxon>
        <taxon>Pseudomonadati</taxon>
        <taxon>Ignavibacteriota</taxon>
        <taxon>Ignavibacteria</taxon>
        <taxon>Ignavibacteriales</taxon>
        <taxon>Ignavibacteriaceae</taxon>
        <taxon>Ignavibacterium</taxon>
    </lineage>
</organism>
<dbReference type="PANTHER" id="PTHR38471">
    <property type="entry name" value="FOUR HELIX BUNDLE PROTEIN"/>
    <property type="match status" value="1"/>
</dbReference>
<dbReference type="NCBIfam" id="TIGR02436">
    <property type="entry name" value="four helix bundle protein"/>
    <property type="match status" value="1"/>
</dbReference>
<accession>A0A7V2ZHL5</accession>
<dbReference type="AlphaFoldDB" id="A0A7V2ZHL5"/>
<dbReference type="InterPro" id="IPR036583">
    <property type="entry name" value="23S_rRNA_IVS_sf"/>
</dbReference>
<sequence length="124" mass="14237">MKVNSFEDLQVWKDSRILVKSIYQITSDGKFSKDFGLREQIQRAAVSIMNNIAEGFERNNNKDYIKFLGYSKGSAGEVRSMLYVATDLGYISHENFSSLHQLSVNIITQLSNFIKYLKNNSIKK</sequence>